<evidence type="ECO:0000256" key="10">
    <source>
        <dbReference type="ARBA" id="ARBA00048201"/>
    </source>
</evidence>
<dbReference type="Proteomes" id="UP000008225">
    <property type="component" value="Chromosome 8"/>
</dbReference>
<dbReference type="AlphaFoldDB" id="A0A8I3WI31"/>
<dbReference type="OMA" id="HQENCPS"/>
<reference evidence="14" key="2">
    <citation type="submission" date="2025-08" db="UniProtKB">
        <authorList>
            <consortium name="Ensembl"/>
        </authorList>
    </citation>
    <scope>IDENTIFICATION</scope>
</reference>
<dbReference type="InterPro" id="IPR036890">
    <property type="entry name" value="HATPase_C_sf"/>
</dbReference>
<evidence type="ECO:0000313" key="14">
    <source>
        <dbReference type="Ensembl" id="ENSCJAP00000083476.1"/>
    </source>
</evidence>
<dbReference type="PANTHER" id="PTHR11947:SF22">
    <property type="entry name" value="[PYRUVATE DEHYDROGENASE (ACETYL-TRANSFERRING)] KINASE ISOZYME 4, MITOCHONDRIAL"/>
    <property type="match status" value="1"/>
</dbReference>
<dbReference type="GO" id="GO:2000811">
    <property type="term" value="P:negative regulation of anoikis"/>
    <property type="evidence" value="ECO:0007669"/>
    <property type="project" value="Ensembl"/>
</dbReference>
<keyword evidence="4 11" id="KW-0547">Nucleotide-binding</keyword>
<evidence type="ECO:0000256" key="7">
    <source>
        <dbReference type="ARBA" id="ARBA00022946"/>
    </source>
</evidence>
<name>A0A8I3WI31_CALJA</name>
<dbReference type="GO" id="GO:0042593">
    <property type="term" value="P:glucose homeostasis"/>
    <property type="evidence" value="ECO:0007669"/>
    <property type="project" value="Ensembl"/>
</dbReference>
<dbReference type="CDD" id="cd16929">
    <property type="entry name" value="HATPase_PDK-like"/>
    <property type="match status" value="1"/>
</dbReference>
<dbReference type="GO" id="GO:0071398">
    <property type="term" value="P:cellular response to fatty acid"/>
    <property type="evidence" value="ECO:0007669"/>
    <property type="project" value="Ensembl"/>
</dbReference>
<protein>
    <recommendedName>
        <fullName evidence="11">Protein-serine/threonine kinase</fullName>
        <ecNumber evidence="11">2.7.11.-</ecNumber>
    </recommendedName>
</protein>
<comment type="catalytic activity">
    <reaction evidence="10">
        <text>L-seryl-[pyruvate dehydrogenase E1 alpha subunit] + ATP = O-phospho-L-seryl-[pyruvate dehydrogenase E1 alpha subunit] + ADP + H(+)</text>
        <dbReference type="Rhea" id="RHEA:23052"/>
        <dbReference type="Rhea" id="RHEA-COMP:13689"/>
        <dbReference type="Rhea" id="RHEA-COMP:13690"/>
        <dbReference type="ChEBI" id="CHEBI:15378"/>
        <dbReference type="ChEBI" id="CHEBI:29999"/>
        <dbReference type="ChEBI" id="CHEBI:30616"/>
        <dbReference type="ChEBI" id="CHEBI:83421"/>
        <dbReference type="ChEBI" id="CHEBI:456216"/>
        <dbReference type="EC" id="2.7.11.2"/>
    </reaction>
</comment>
<dbReference type="Pfam" id="PF10436">
    <property type="entry name" value="BCDHK_Adom3"/>
    <property type="match status" value="1"/>
</dbReference>
<keyword evidence="8 11" id="KW-0496">Mitochondrion</keyword>
<evidence type="ECO:0000256" key="6">
    <source>
        <dbReference type="ARBA" id="ARBA00022840"/>
    </source>
</evidence>
<evidence type="ECO:0000256" key="11">
    <source>
        <dbReference type="RuleBase" id="RU366032"/>
    </source>
</evidence>
<dbReference type="GO" id="GO:0046320">
    <property type="term" value="P:regulation of fatty acid oxidation"/>
    <property type="evidence" value="ECO:0007669"/>
    <property type="project" value="Ensembl"/>
</dbReference>
<dbReference type="GO" id="GO:0045124">
    <property type="term" value="P:regulation of bone resorption"/>
    <property type="evidence" value="ECO:0007669"/>
    <property type="project" value="Ensembl"/>
</dbReference>
<dbReference type="FunFam" id="1.20.140.20:FF:000001">
    <property type="entry name" value="[Pyruvate dehydrogenase (acetyl-transferring)] kinase isozyme 2, mitochondrial"/>
    <property type="match status" value="1"/>
</dbReference>
<dbReference type="SUPFAM" id="SSF69012">
    <property type="entry name" value="alpha-ketoacid dehydrogenase kinase, N-terminal domain"/>
    <property type="match status" value="1"/>
</dbReference>
<dbReference type="FunFam" id="3.30.565.10:FF:000007">
    <property type="entry name" value="Mitochondrial pyruvate dehydrogenase kinase isoform 2"/>
    <property type="match status" value="1"/>
</dbReference>
<keyword evidence="6 11" id="KW-0067">ATP-binding</keyword>
<evidence type="ECO:0000256" key="2">
    <source>
        <dbReference type="ARBA" id="ARBA00006155"/>
    </source>
</evidence>
<keyword evidence="15" id="KW-1185">Reference proteome</keyword>
<dbReference type="Gene3D" id="3.30.565.10">
    <property type="entry name" value="Histidine kinase-like ATPase, C-terminal domain"/>
    <property type="match status" value="1"/>
</dbReference>
<evidence type="ECO:0000256" key="4">
    <source>
        <dbReference type="ARBA" id="ARBA00022741"/>
    </source>
</evidence>
<organism evidence="14 15">
    <name type="scientific">Callithrix jacchus</name>
    <name type="common">White-tufted-ear marmoset</name>
    <name type="synonym">Simia Jacchus</name>
    <dbReference type="NCBI Taxonomy" id="9483"/>
    <lineage>
        <taxon>Eukaryota</taxon>
        <taxon>Metazoa</taxon>
        <taxon>Chordata</taxon>
        <taxon>Craniata</taxon>
        <taxon>Vertebrata</taxon>
        <taxon>Euteleostomi</taxon>
        <taxon>Mammalia</taxon>
        <taxon>Eutheria</taxon>
        <taxon>Euarchontoglires</taxon>
        <taxon>Primates</taxon>
        <taxon>Haplorrhini</taxon>
        <taxon>Platyrrhini</taxon>
        <taxon>Cebidae</taxon>
        <taxon>Callitrichinae</taxon>
        <taxon>Callithrix</taxon>
        <taxon>Callithrix</taxon>
    </lineage>
</organism>
<dbReference type="InterPro" id="IPR005467">
    <property type="entry name" value="His_kinase_dom"/>
</dbReference>
<dbReference type="GO" id="GO:0010906">
    <property type="term" value="P:regulation of glucose metabolic process"/>
    <property type="evidence" value="ECO:0007669"/>
    <property type="project" value="Ensembl"/>
</dbReference>
<sequence>MTACLLPHIPKASSPRCTPKPQPRLGHEPASAPAVLGRTRRAPSEPGSAPSSLSLSSQSQSLPGRVGVKMKAARFVLRSAGSLSGAGLVPREVEHFSRYSPSPLSMKQLLDFGSENACERTSFAFLRQELPVRLANILKEIDILPTQLVNTSSVQLVKSWYIQSLMDLVEFHEKSPDDQKALSDFVDTLVKVRNRHHNVVPTMAQGIIEYKDACTVDPVTNQNLQYFLDRFYMNRISTRMLMNQHILIFSDSQTGNPSHIGSIDPNCDVVAVVQDAFECSRMLCDQYYLTSPELKLTQVNGKFPDQPIHIVYVPSHLHHMLFELFKNAMRATVEHQENQLSLTPIEVIVVLGKEDLTIKISDRGGGVPLRIIDRLFSYTYSTAPTPVMDNSRNAPLAGFGYGLPISRLYAKYFQGDLSLYSLSGYGTDAIIYLKALSSESVEKLPVFNKSAFKHYQMSSEADDWCIPSREPKNLAKEAAM</sequence>
<evidence type="ECO:0000259" key="13">
    <source>
        <dbReference type="PROSITE" id="PS50109"/>
    </source>
</evidence>
<feature type="compositionally biased region" description="Low complexity" evidence="12">
    <location>
        <begin position="44"/>
        <end position="60"/>
    </location>
</feature>
<dbReference type="Ensembl" id="ENSCJAT00000127492.1">
    <property type="protein sequence ID" value="ENSCJAP00000083476.1"/>
    <property type="gene ID" value="ENSCJAG00000047805.3"/>
</dbReference>
<dbReference type="SMART" id="SM00387">
    <property type="entry name" value="HATPase_c"/>
    <property type="match status" value="1"/>
</dbReference>
<reference evidence="14" key="3">
    <citation type="submission" date="2025-09" db="UniProtKB">
        <authorList>
            <consortium name="Ensembl"/>
        </authorList>
    </citation>
    <scope>IDENTIFICATION</scope>
</reference>
<dbReference type="InterPro" id="IPR003594">
    <property type="entry name" value="HATPase_dom"/>
</dbReference>
<evidence type="ECO:0000256" key="3">
    <source>
        <dbReference type="ARBA" id="ARBA00022679"/>
    </source>
</evidence>
<dbReference type="PROSITE" id="PS50109">
    <property type="entry name" value="HIS_KIN"/>
    <property type="match status" value="1"/>
</dbReference>
<keyword evidence="7" id="KW-0809">Transit peptide</keyword>
<dbReference type="GO" id="GO:0005759">
    <property type="term" value="C:mitochondrial matrix"/>
    <property type="evidence" value="ECO:0007669"/>
    <property type="project" value="UniProtKB-SubCell"/>
</dbReference>
<evidence type="ECO:0000256" key="9">
    <source>
        <dbReference type="ARBA" id="ARBA00038845"/>
    </source>
</evidence>
<dbReference type="GO" id="GO:0008286">
    <property type="term" value="P:insulin receptor signaling pathway"/>
    <property type="evidence" value="ECO:0007669"/>
    <property type="project" value="Ensembl"/>
</dbReference>
<accession>A0A8I3WI31</accession>
<dbReference type="GO" id="GO:0010510">
    <property type="term" value="P:regulation of pyruvate decarboxylation to acetyl-CoA"/>
    <property type="evidence" value="ECO:0007669"/>
    <property type="project" value="Ensembl"/>
</dbReference>
<feature type="region of interest" description="Disordered" evidence="12">
    <location>
        <begin position="1"/>
        <end position="60"/>
    </location>
</feature>
<dbReference type="PANTHER" id="PTHR11947">
    <property type="entry name" value="PYRUVATE DEHYDROGENASE KINASE"/>
    <property type="match status" value="1"/>
</dbReference>
<dbReference type="Pfam" id="PF02518">
    <property type="entry name" value="HATPase_c"/>
    <property type="match status" value="1"/>
</dbReference>
<evidence type="ECO:0000256" key="1">
    <source>
        <dbReference type="ARBA" id="ARBA00004305"/>
    </source>
</evidence>
<comment type="similarity">
    <text evidence="2 11">Belongs to the PDK/BCKDK protein kinase family.</text>
</comment>
<dbReference type="GeneTree" id="ENSGT01030000234646"/>
<dbReference type="InterPro" id="IPR039028">
    <property type="entry name" value="BCKD/PDK"/>
</dbReference>
<dbReference type="SUPFAM" id="SSF55874">
    <property type="entry name" value="ATPase domain of HSP90 chaperone/DNA topoisomerase II/histidine kinase"/>
    <property type="match status" value="1"/>
</dbReference>
<keyword evidence="3 11" id="KW-0808">Transferase</keyword>
<dbReference type="InterPro" id="IPR018955">
    <property type="entry name" value="BCDHK/PDK_N"/>
</dbReference>
<reference evidence="14 15" key="1">
    <citation type="submission" date="2009-03" db="EMBL/GenBank/DDBJ databases">
        <authorList>
            <person name="Warren W."/>
            <person name="Ye L."/>
            <person name="Minx P."/>
            <person name="Worley K."/>
            <person name="Gibbs R."/>
            <person name="Wilson R.K."/>
        </authorList>
    </citation>
    <scope>NUCLEOTIDE SEQUENCE [LARGE SCALE GENOMIC DNA]</scope>
</reference>
<dbReference type="GO" id="GO:0009267">
    <property type="term" value="P:cellular response to starvation"/>
    <property type="evidence" value="ECO:0007669"/>
    <property type="project" value="Ensembl"/>
</dbReference>
<dbReference type="GO" id="GO:0072593">
    <property type="term" value="P:reactive oxygen species metabolic process"/>
    <property type="evidence" value="ECO:0007669"/>
    <property type="project" value="Ensembl"/>
</dbReference>
<comment type="subunit">
    <text evidence="9">Homodimer. Interacts with the pyruvate dehydrogenase complex subunit DLAT, and is part of the multimeric pyruvate dehydrogenase complex that contains multiple copies of pyruvate dehydrogenase (E1), dihydrolipoamide acetyltransferase (DLAT, E2) and lipoamide dehydrogenase (DLD, E3).</text>
</comment>
<keyword evidence="5 11" id="KW-0418">Kinase</keyword>
<evidence type="ECO:0000313" key="15">
    <source>
        <dbReference type="Proteomes" id="UP000008225"/>
    </source>
</evidence>
<dbReference type="Gene3D" id="1.20.140.20">
    <property type="entry name" value="Alpha-ketoacid/pyruvate dehydrogenase kinase, N-terminal domain"/>
    <property type="match status" value="1"/>
</dbReference>
<dbReference type="GO" id="GO:0042304">
    <property type="term" value="P:regulation of fatty acid biosynthetic process"/>
    <property type="evidence" value="ECO:0007669"/>
    <property type="project" value="Ensembl"/>
</dbReference>
<evidence type="ECO:0000256" key="8">
    <source>
        <dbReference type="ARBA" id="ARBA00023128"/>
    </source>
</evidence>
<comment type="subcellular location">
    <subcellularLocation>
        <location evidence="1 11">Mitochondrion matrix</location>
    </subcellularLocation>
</comment>
<gene>
    <name evidence="14" type="primary">PDK4</name>
</gene>
<dbReference type="GO" id="GO:0005524">
    <property type="term" value="F:ATP binding"/>
    <property type="evidence" value="ECO:0007669"/>
    <property type="project" value="UniProtKB-UniRule"/>
</dbReference>
<dbReference type="GO" id="GO:0006885">
    <property type="term" value="P:regulation of pH"/>
    <property type="evidence" value="ECO:0007669"/>
    <property type="project" value="Ensembl"/>
</dbReference>
<evidence type="ECO:0000256" key="12">
    <source>
        <dbReference type="SAM" id="MobiDB-lite"/>
    </source>
</evidence>
<feature type="domain" description="Histidine kinase" evidence="13">
    <location>
        <begin position="314"/>
        <end position="437"/>
    </location>
</feature>
<proteinExistence type="inferred from homology"/>
<dbReference type="GO" id="GO:0004740">
    <property type="term" value="F:pyruvate dehydrogenase (acetyl-transferring) kinase activity"/>
    <property type="evidence" value="ECO:0007669"/>
    <property type="project" value="UniProtKB-EC"/>
</dbReference>
<evidence type="ECO:0000256" key="5">
    <source>
        <dbReference type="ARBA" id="ARBA00022777"/>
    </source>
</evidence>
<dbReference type="InterPro" id="IPR036784">
    <property type="entry name" value="AK/P_DHK_N_sf"/>
</dbReference>
<dbReference type="EC" id="2.7.11.-" evidence="11"/>